<feature type="non-terminal residue" evidence="2">
    <location>
        <position position="77"/>
    </location>
</feature>
<gene>
    <name evidence="2" type="ORF">POCULU_LOCUS9333</name>
</gene>
<evidence type="ECO:0000313" key="3">
    <source>
        <dbReference type="Proteomes" id="UP000789572"/>
    </source>
</evidence>
<comment type="caution">
    <text evidence="2">The sequence shown here is derived from an EMBL/GenBank/DDBJ whole genome shotgun (WGS) entry which is preliminary data.</text>
</comment>
<evidence type="ECO:0000256" key="1">
    <source>
        <dbReference type="SAM" id="MobiDB-lite"/>
    </source>
</evidence>
<dbReference type="Proteomes" id="UP000789572">
    <property type="component" value="Unassembled WGS sequence"/>
</dbReference>
<dbReference type="EMBL" id="CAJVPJ010003396">
    <property type="protein sequence ID" value="CAG8639372.1"/>
    <property type="molecule type" value="Genomic_DNA"/>
</dbReference>
<reference evidence="2" key="1">
    <citation type="submission" date="2021-06" db="EMBL/GenBank/DDBJ databases">
        <authorList>
            <person name="Kallberg Y."/>
            <person name="Tangrot J."/>
            <person name="Rosling A."/>
        </authorList>
    </citation>
    <scope>NUCLEOTIDE SEQUENCE</scope>
    <source>
        <strain evidence="2">IA702</strain>
    </source>
</reference>
<proteinExistence type="predicted"/>
<name>A0A9N9GWD7_9GLOM</name>
<sequence length="77" mass="8464">VGLYNSNSNTSSTSPKRESSKLCGGAIGDTDMMTDFGYRMISATGRFRLRITETYGFGRGYIPSLADGCQLRSFLFM</sequence>
<evidence type="ECO:0000313" key="2">
    <source>
        <dbReference type="EMBL" id="CAG8639372.1"/>
    </source>
</evidence>
<feature type="region of interest" description="Disordered" evidence="1">
    <location>
        <begin position="1"/>
        <end position="23"/>
    </location>
</feature>
<accession>A0A9N9GWD7</accession>
<protein>
    <submittedName>
        <fullName evidence="2">3375_t:CDS:1</fullName>
    </submittedName>
</protein>
<keyword evidence="3" id="KW-1185">Reference proteome</keyword>
<dbReference type="AlphaFoldDB" id="A0A9N9GWD7"/>
<organism evidence="2 3">
    <name type="scientific">Paraglomus occultum</name>
    <dbReference type="NCBI Taxonomy" id="144539"/>
    <lineage>
        <taxon>Eukaryota</taxon>
        <taxon>Fungi</taxon>
        <taxon>Fungi incertae sedis</taxon>
        <taxon>Mucoromycota</taxon>
        <taxon>Glomeromycotina</taxon>
        <taxon>Glomeromycetes</taxon>
        <taxon>Paraglomerales</taxon>
        <taxon>Paraglomeraceae</taxon>
        <taxon>Paraglomus</taxon>
    </lineage>
</organism>
<feature type="compositionally biased region" description="Low complexity" evidence="1">
    <location>
        <begin position="1"/>
        <end position="14"/>
    </location>
</feature>